<feature type="domain" description="Glutaredoxin" evidence="3">
    <location>
        <begin position="81"/>
        <end position="130"/>
    </location>
</feature>
<feature type="domain" description="DUF4124" evidence="4">
    <location>
        <begin position="18"/>
        <end position="55"/>
    </location>
</feature>
<dbReference type="RefSeq" id="WP_186948022.1">
    <property type="nucleotide sequence ID" value="NZ_JACOGF010000007.1"/>
</dbReference>
<comment type="caution">
    <text evidence="5">The sequence shown here is derived from an EMBL/GenBank/DDBJ whole genome shotgun (WGS) entry which is preliminary data.</text>
</comment>
<dbReference type="Gene3D" id="3.40.30.10">
    <property type="entry name" value="Glutaredoxin"/>
    <property type="match status" value="1"/>
</dbReference>
<protein>
    <submittedName>
        <fullName evidence="5">Glutaredoxin family protein</fullName>
    </submittedName>
</protein>
<feature type="signal peptide" evidence="2">
    <location>
        <begin position="1"/>
        <end position="26"/>
    </location>
</feature>
<dbReference type="InterPro" id="IPR025392">
    <property type="entry name" value="DUF4124"/>
</dbReference>
<dbReference type="SUPFAM" id="SSF52833">
    <property type="entry name" value="Thioredoxin-like"/>
    <property type="match status" value="1"/>
</dbReference>
<dbReference type="InterPro" id="IPR036249">
    <property type="entry name" value="Thioredoxin-like_sf"/>
</dbReference>
<feature type="region of interest" description="Disordered" evidence="1">
    <location>
        <begin position="42"/>
        <end position="63"/>
    </location>
</feature>
<dbReference type="CDD" id="cd02976">
    <property type="entry name" value="NrdH"/>
    <property type="match status" value="1"/>
</dbReference>
<sequence>MKSNKTILACSLLPALLSALSFSANAQAQMYKWVGPDGKVTYSDQPPPSGKIKVEKKSYSDSPDLGNLPPELAAVVAKNPVTLYSTNNCAPCNDSRNFLKTNGVPFNEKTISNNADLDKLKQVSGDSQLPFMIIANVKFHGFNTEDWKKALSNAGYPATSKLPKDYRYPAAEPAAPVVATAAKDAAAPPKPATPLPPQKPTQDNGIRF</sequence>
<accession>A0ABR6ZSA2</accession>
<evidence type="ECO:0000313" key="5">
    <source>
        <dbReference type="EMBL" id="MBC3918755.1"/>
    </source>
</evidence>
<dbReference type="EMBL" id="JACOGF010000007">
    <property type="protein sequence ID" value="MBC3918755.1"/>
    <property type="molecule type" value="Genomic_DNA"/>
</dbReference>
<keyword evidence="6" id="KW-1185">Reference proteome</keyword>
<evidence type="ECO:0000259" key="3">
    <source>
        <dbReference type="Pfam" id="PF00462"/>
    </source>
</evidence>
<evidence type="ECO:0000256" key="2">
    <source>
        <dbReference type="SAM" id="SignalP"/>
    </source>
</evidence>
<keyword evidence="2" id="KW-0732">Signal</keyword>
<feature type="chain" id="PRO_5045126778" evidence="2">
    <location>
        <begin position="27"/>
        <end position="208"/>
    </location>
</feature>
<dbReference type="InterPro" id="IPR002109">
    <property type="entry name" value="Glutaredoxin"/>
</dbReference>
<organism evidence="5 6">
    <name type="scientific">Undibacterium hunanense</name>
    <dbReference type="NCBI Taxonomy" id="2762292"/>
    <lineage>
        <taxon>Bacteria</taxon>
        <taxon>Pseudomonadati</taxon>
        <taxon>Pseudomonadota</taxon>
        <taxon>Betaproteobacteria</taxon>
        <taxon>Burkholderiales</taxon>
        <taxon>Oxalobacteraceae</taxon>
        <taxon>Undibacterium</taxon>
    </lineage>
</organism>
<proteinExistence type="predicted"/>
<dbReference type="Pfam" id="PF00462">
    <property type="entry name" value="Glutaredoxin"/>
    <property type="match status" value="1"/>
</dbReference>
<dbReference type="Pfam" id="PF13511">
    <property type="entry name" value="DUF4124"/>
    <property type="match status" value="1"/>
</dbReference>
<feature type="compositionally biased region" description="Pro residues" evidence="1">
    <location>
        <begin position="188"/>
        <end position="199"/>
    </location>
</feature>
<reference evidence="5 6" key="1">
    <citation type="submission" date="2020-08" db="EMBL/GenBank/DDBJ databases">
        <title>Novel species isolated from subtropical streams in China.</title>
        <authorList>
            <person name="Lu H."/>
        </authorList>
    </citation>
    <scope>NUCLEOTIDE SEQUENCE [LARGE SCALE GENOMIC DNA]</scope>
    <source>
        <strain evidence="5 6">CY18W</strain>
    </source>
</reference>
<name>A0ABR6ZSA2_9BURK</name>
<feature type="region of interest" description="Disordered" evidence="1">
    <location>
        <begin position="179"/>
        <end position="208"/>
    </location>
</feature>
<evidence type="ECO:0000256" key="1">
    <source>
        <dbReference type="SAM" id="MobiDB-lite"/>
    </source>
</evidence>
<gene>
    <name evidence="5" type="ORF">H8L32_14770</name>
</gene>
<dbReference type="Proteomes" id="UP000650424">
    <property type="component" value="Unassembled WGS sequence"/>
</dbReference>
<evidence type="ECO:0000313" key="6">
    <source>
        <dbReference type="Proteomes" id="UP000650424"/>
    </source>
</evidence>
<dbReference type="PROSITE" id="PS51354">
    <property type="entry name" value="GLUTAREDOXIN_2"/>
    <property type="match status" value="1"/>
</dbReference>
<evidence type="ECO:0000259" key="4">
    <source>
        <dbReference type="Pfam" id="PF13511"/>
    </source>
</evidence>